<dbReference type="PANTHER" id="PTHR43543">
    <property type="entry name" value="MALONIC SEMIALDEHYDE REDUCTASE RUTE-RELATED"/>
    <property type="match status" value="1"/>
</dbReference>
<keyword evidence="3" id="KW-1185">Reference proteome</keyword>
<proteinExistence type="predicted"/>
<dbReference type="SUPFAM" id="SSF55469">
    <property type="entry name" value="FMN-dependent nitroreductase-like"/>
    <property type="match status" value="1"/>
</dbReference>
<evidence type="ECO:0000259" key="1">
    <source>
        <dbReference type="Pfam" id="PF00881"/>
    </source>
</evidence>
<dbReference type="GO" id="GO:0016491">
    <property type="term" value="F:oxidoreductase activity"/>
    <property type="evidence" value="ECO:0007669"/>
    <property type="project" value="InterPro"/>
</dbReference>
<protein>
    <submittedName>
        <fullName evidence="2">3-hydroxypropanoate dehydrogenase</fullName>
    </submittedName>
</protein>
<dbReference type="Proteomes" id="UP000238217">
    <property type="component" value="Unassembled WGS sequence"/>
</dbReference>
<dbReference type="InterPro" id="IPR029479">
    <property type="entry name" value="Nitroreductase"/>
</dbReference>
<name>A0A2T0YQK3_9MICC</name>
<accession>A0A2T0YQK3</accession>
<feature type="domain" description="Nitroreductase" evidence="1">
    <location>
        <begin position="19"/>
        <end position="178"/>
    </location>
</feature>
<organism evidence="2 3">
    <name type="scientific">Nesterenkonia sandarakina</name>
    <dbReference type="NCBI Taxonomy" id="272918"/>
    <lineage>
        <taxon>Bacteria</taxon>
        <taxon>Bacillati</taxon>
        <taxon>Actinomycetota</taxon>
        <taxon>Actinomycetes</taxon>
        <taxon>Micrococcales</taxon>
        <taxon>Micrococcaceae</taxon>
        <taxon>Nesterenkonia</taxon>
    </lineage>
</organism>
<dbReference type="NCBIfam" id="NF003768">
    <property type="entry name" value="PRK05365.1"/>
    <property type="match status" value="1"/>
</dbReference>
<evidence type="ECO:0000313" key="2">
    <source>
        <dbReference type="EMBL" id="PRZ17687.1"/>
    </source>
</evidence>
<sequence>MPTATAALDRETMHRLFEGRHTTHLFSEGAVDLELVHRAYEDARWAPTSMNCQPMRLTVLNPGQRRDAVVEHFKGDNGRKTTAAPLTVVLAYDPNWHEHMPTLYPQAEGLREKFADRLEFREKMGRDNAFLQAGYFIVALRAHGLDVGPMAGLDAPGVDAEVHADTGWKTLMVLNVGHGPSTEGDAQYPRGERFDFAQISQVF</sequence>
<dbReference type="Pfam" id="PF00881">
    <property type="entry name" value="Nitroreductase"/>
    <property type="match status" value="1"/>
</dbReference>
<dbReference type="InterPro" id="IPR050461">
    <property type="entry name" value="Nitroreductase_HadB/RutE"/>
</dbReference>
<dbReference type="OrthoDB" id="9784375at2"/>
<comment type="caution">
    <text evidence="2">The sequence shown here is derived from an EMBL/GenBank/DDBJ whole genome shotgun (WGS) entry which is preliminary data.</text>
</comment>
<dbReference type="RefSeq" id="WP_106122175.1">
    <property type="nucleotide sequence ID" value="NZ_PVTY01000004.1"/>
</dbReference>
<dbReference type="Gene3D" id="3.40.109.10">
    <property type="entry name" value="NADH Oxidase"/>
    <property type="match status" value="1"/>
</dbReference>
<dbReference type="EMBL" id="PVTY01000004">
    <property type="protein sequence ID" value="PRZ17687.1"/>
    <property type="molecule type" value="Genomic_DNA"/>
</dbReference>
<gene>
    <name evidence="2" type="ORF">BCL67_10434</name>
</gene>
<reference evidence="2 3" key="1">
    <citation type="submission" date="2018-03" db="EMBL/GenBank/DDBJ databases">
        <title>Comparative analysis of microorganisms from saline springs in Andes Mountain Range, Colombia.</title>
        <authorList>
            <person name="Rubin E."/>
        </authorList>
    </citation>
    <scope>NUCLEOTIDE SEQUENCE [LARGE SCALE GENOMIC DNA]</scope>
    <source>
        <strain evidence="2 3">CG 35</strain>
    </source>
</reference>
<dbReference type="AlphaFoldDB" id="A0A2T0YQK3"/>
<dbReference type="InterPro" id="IPR000415">
    <property type="entry name" value="Nitroreductase-like"/>
</dbReference>
<evidence type="ECO:0000313" key="3">
    <source>
        <dbReference type="Proteomes" id="UP000238217"/>
    </source>
</evidence>
<dbReference type="PANTHER" id="PTHR43543:SF1">
    <property type="entry name" value="MALONIC SEMIALDEHYDE REDUCTASE RUTE-RELATED"/>
    <property type="match status" value="1"/>
</dbReference>